<keyword evidence="1" id="KW-0472">Membrane</keyword>
<reference evidence="3" key="1">
    <citation type="submission" date="2023-09" db="UniProtKB">
        <authorList>
            <consortium name="Ensembl"/>
        </authorList>
    </citation>
    <scope>IDENTIFICATION</scope>
</reference>
<accession>A0A3B4G4L5</accession>
<dbReference type="InterPro" id="IPR038765">
    <property type="entry name" value="Papain-like_cys_pep_sf"/>
</dbReference>
<dbReference type="Gene3D" id="1.10.287.2250">
    <property type="match status" value="1"/>
</dbReference>
<dbReference type="AlphaFoldDB" id="A0A3B4G4L5"/>
<dbReference type="Pfam" id="PF08246">
    <property type="entry name" value="Inhibitor_I29"/>
    <property type="match status" value="1"/>
</dbReference>
<proteinExistence type="predicted"/>
<feature type="domain" description="Cathepsin propeptide inhibitor" evidence="2">
    <location>
        <begin position="12"/>
        <end position="72"/>
    </location>
</feature>
<name>A0A3B4G4L5_9CICH</name>
<sequence>AAMFESTLDAHWELWKKTHGKSYKKDVEDAHRRKLWENNLKMITVHNLEASMGLHTYELGMNHMGDLVRHSLASLMFLTYDIFYSLMVIVLMMLKRSTELKLICLKE</sequence>
<keyword evidence="1" id="KW-1133">Transmembrane helix</keyword>
<evidence type="ECO:0000259" key="2">
    <source>
        <dbReference type="SMART" id="SM00848"/>
    </source>
</evidence>
<dbReference type="SUPFAM" id="SSF54001">
    <property type="entry name" value="Cysteine proteinases"/>
    <property type="match status" value="1"/>
</dbReference>
<dbReference type="InterPro" id="IPR013201">
    <property type="entry name" value="Prot_inhib_I29"/>
</dbReference>
<keyword evidence="1" id="KW-0812">Transmembrane</keyword>
<evidence type="ECO:0000313" key="3">
    <source>
        <dbReference type="Ensembl" id="ENSPNYP00000016506.1"/>
    </source>
</evidence>
<dbReference type="GeneTree" id="ENSGT00940000155176"/>
<dbReference type="STRING" id="303518.ENSPNYP00000016506"/>
<feature type="transmembrane region" description="Helical" evidence="1">
    <location>
        <begin position="72"/>
        <end position="94"/>
    </location>
</feature>
<dbReference type="Ensembl" id="ENSPNYT00000016916.1">
    <property type="protein sequence ID" value="ENSPNYP00000016506.1"/>
    <property type="gene ID" value="ENSPNYG00000012500.1"/>
</dbReference>
<organism evidence="3">
    <name type="scientific">Pundamilia nyererei</name>
    <dbReference type="NCBI Taxonomy" id="303518"/>
    <lineage>
        <taxon>Eukaryota</taxon>
        <taxon>Metazoa</taxon>
        <taxon>Chordata</taxon>
        <taxon>Craniata</taxon>
        <taxon>Vertebrata</taxon>
        <taxon>Euteleostomi</taxon>
        <taxon>Actinopterygii</taxon>
        <taxon>Neopterygii</taxon>
        <taxon>Teleostei</taxon>
        <taxon>Neoteleostei</taxon>
        <taxon>Acanthomorphata</taxon>
        <taxon>Ovalentaria</taxon>
        <taxon>Cichlomorphae</taxon>
        <taxon>Cichliformes</taxon>
        <taxon>Cichlidae</taxon>
        <taxon>African cichlids</taxon>
        <taxon>Pseudocrenilabrinae</taxon>
        <taxon>Haplochromini</taxon>
        <taxon>Pundamilia</taxon>
    </lineage>
</organism>
<protein>
    <recommendedName>
        <fullName evidence="2">Cathepsin propeptide inhibitor domain-containing protein</fullName>
    </recommendedName>
</protein>
<dbReference type="SMART" id="SM00848">
    <property type="entry name" value="Inhibitor_I29"/>
    <property type="match status" value="1"/>
</dbReference>
<evidence type="ECO:0000256" key="1">
    <source>
        <dbReference type="SAM" id="Phobius"/>
    </source>
</evidence>